<keyword evidence="6" id="KW-0227">DNA damage</keyword>
<protein>
    <recommendedName>
        <fullName evidence="2">DNA-directed DNA polymerase</fullName>
        <ecNumber evidence="2">2.7.7.7</ecNumber>
    </recommendedName>
</protein>
<dbReference type="GO" id="GO:0008409">
    <property type="term" value="F:5'-3' exonuclease activity"/>
    <property type="evidence" value="ECO:0007669"/>
    <property type="project" value="InterPro"/>
</dbReference>
<dbReference type="SUPFAM" id="SSF88723">
    <property type="entry name" value="PIN domain-like"/>
    <property type="match status" value="1"/>
</dbReference>
<feature type="domain" description="5'-3' exonuclease" evidence="12">
    <location>
        <begin position="5"/>
        <end position="264"/>
    </location>
</feature>
<dbReference type="EC" id="2.7.7.7" evidence="2"/>
<feature type="domain" description="DNA-directed DNA polymerase family A palm" evidence="13">
    <location>
        <begin position="484"/>
        <end position="690"/>
    </location>
</feature>
<dbReference type="InterPro" id="IPR008918">
    <property type="entry name" value="HhH2"/>
</dbReference>
<accession>A0A1F4NRU6</accession>
<dbReference type="Gene3D" id="1.20.1060.10">
    <property type="entry name" value="Taq DNA Polymerase, Chain T, domain 4"/>
    <property type="match status" value="1"/>
</dbReference>
<dbReference type="GO" id="GO:0006261">
    <property type="term" value="P:DNA-templated DNA replication"/>
    <property type="evidence" value="ECO:0007669"/>
    <property type="project" value="InterPro"/>
</dbReference>
<keyword evidence="4" id="KW-0548">Nucleotidyltransferase</keyword>
<dbReference type="SUPFAM" id="SSF47807">
    <property type="entry name" value="5' to 3' exonuclease, C-terminal subdomain"/>
    <property type="match status" value="1"/>
</dbReference>
<keyword evidence="3" id="KW-0808">Transferase</keyword>
<dbReference type="FunFam" id="1.10.150.20:FF:000002">
    <property type="entry name" value="DNA polymerase I"/>
    <property type="match status" value="1"/>
</dbReference>
<dbReference type="Pfam" id="PF00476">
    <property type="entry name" value="DNA_pol_A"/>
    <property type="match status" value="1"/>
</dbReference>
<comment type="caution">
    <text evidence="14">The sequence shown here is derived from an EMBL/GenBank/DDBJ whole genome shotgun (WGS) entry which is preliminary data.</text>
</comment>
<dbReference type="SMART" id="SM00475">
    <property type="entry name" value="53EXOc"/>
    <property type="match status" value="1"/>
</dbReference>
<evidence type="ECO:0000256" key="4">
    <source>
        <dbReference type="ARBA" id="ARBA00022695"/>
    </source>
</evidence>
<dbReference type="Gene3D" id="1.10.150.20">
    <property type="entry name" value="5' to 3' exonuclease, C-terminal subdomain"/>
    <property type="match status" value="2"/>
</dbReference>
<dbReference type="Gene3D" id="3.30.70.370">
    <property type="match status" value="1"/>
</dbReference>
<dbReference type="InterPro" id="IPR043502">
    <property type="entry name" value="DNA/RNA_pol_sf"/>
</dbReference>
<organism evidence="14 15">
    <name type="scientific">candidate division Kazan bacterium RIFCSPLOWO2_01_FULL_45_19</name>
    <dbReference type="NCBI Taxonomy" id="1798538"/>
    <lineage>
        <taxon>Bacteria</taxon>
        <taxon>Bacteria division Kazan-3B-28</taxon>
    </lineage>
</organism>
<evidence type="ECO:0000256" key="10">
    <source>
        <dbReference type="ARBA" id="ARBA00049244"/>
    </source>
</evidence>
<comment type="catalytic activity">
    <reaction evidence="10">
        <text>DNA(n) + a 2'-deoxyribonucleoside 5'-triphosphate = DNA(n+1) + diphosphate</text>
        <dbReference type="Rhea" id="RHEA:22508"/>
        <dbReference type="Rhea" id="RHEA-COMP:17339"/>
        <dbReference type="Rhea" id="RHEA-COMP:17340"/>
        <dbReference type="ChEBI" id="CHEBI:33019"/>
        <dbReference type="ChEBI" id="CHEBI:61560"/>
        <dbReference type="ChEBI" id="CHEBI:173112"/>
        <dbReference type="EC" id="2.7.7.7"/>
    </reaction>
</comment>
<dbReference type="PANTHER" id="PTHR10133:SF27">
    <property type="entry name" value="DNA POLYMERASE NU"/>
    <property type="match status" value="1"/>
</dbReference>
<comment type="similarity">
    <text evidence="1">Belongs to the DNA polymerase type-A family.</text>
</comment>
<dbReference type="Pfam" id="PF01367">
    <property type="entry name" value="5_3_exonuc"/>
    <property type="match status" value="1"/>
</dbReference>
<dbReference type="InterPro" id="IPR020046">
    <property type="entry name" value="5-3_exonucl_a-hlix_arch_N"/>
</dbReference>
<dbReference type="FunFam" id="1.10.150.20:FF:000003">
    <property type="entry name" value="DNA polymerase I"/>
    <property type="match status" value="1"/>
</dbReference>
<keyword evidence="7" id="KW-0239">DNA-directed DNA polymerase</keyword>
<dbReference type="GO" id="GO:0003677">
    <property type="term" value="F:DNA binding"/>
    <property type="evidence" value="ECO:0007669"/>
    <property type="project" value="UniProtKB-KW"/>
</dbReference>
<dbReference type="PROSITE" id="PS00447">
    <property type="entry name" value="DNA_POLYMERASE_A"/>
    <property type="match status" value="1"/>
</dbReference>
<dbReference type="InterPro" id="IPR036279">
    <property type="entry name" value="5-3_exonuclease_C_sf"/>
</dbReference>
<dbReference type="InterPro" id="IPR019760">
    <property type="entry name" value="DNA-dir_DNA_pol_A_CS"/>
</dbReference>
<dbReference type="PANTHER" id="PTHR10133">
    <property type="entry name" value="DNA POLYMERASE I"/>
    <property type="match status" value="1"/>
</dbReference>
<dbReference type="Pfam" id="PF02739">
    <property type="entry name" value="5_3_exonuc_N"/>
    <property type="match status" value="1"/>
</dbReference>
<evidence type="ECO:0000259" key="12">
    <source>
        <dbReference type="SMART" id="SM00475"/>
    </source>
</evidence>
<dbReference type="InterPro" id="IPR029060">
    <property type="entry name" value="PIN-like_dom_sf"/>
</dbReference>
<dbReference type="InterPro" id="IPR002421">
    <property type="entry name" value="5-3_exonuclease"/>
</dbReference>
<dbReference type="Proteomes" id="UP000178085">
    <property type="component" value="Unassembled WGS sequence"/>
</dbReference>
<keyword evidence="8" id="KW-0238">DNA-binding</keyword>
<keyword evidence="9" id="KW-0234">DNA repair</keyword>
<reference evidence="14 15" key="1">
    <citation type="journal article" date="2016" name="Nat. Commun.">
        <title>Thousands of microbial genomes shed light on interconnected biogeochemical processes in an aquifer system.</title>
        <authorList>
            <person name="Anantharaman K."/>
            <person name="Brown C.T."/>
            <person name="Hug L.A."/>
            <person name="Sharon I."/>
            <person name="Castelle C.J."/>
            <person name="Probst A.J."/>
            <person name="Thomas B.C."/>
            <person name="Singh A."/>
            <person name="Wilkins M.J."/>
            <person name="Karaoz U."/>
            <person name="Brodie E.L."/>
            <person name="Williams K.H."/>
            <person name="Hubbard S.S."/>
            <person name="Banfield J.F."/>
        </authorList>
    </citation>
    <scope>NUCLEOTIDE SEQUENCE [LARGE SCALE GENOMIC DNA]</scope>
</reference>
<dbReference type="InterPro" id="IPR001098">
    <property type="entry name" value="DNA-dir_DNA_pol_A_palm_dom"/>
</dbReference>
<dbReference type="SMART" id="SM00279">
    <property type="entry name" value="HhH2"/>
    <property type="match status" value="1"/>
</dbReference>
<feature type="coiled-coil region" evidence="11">
    <location>
        <begin position="341"/>
        <end position="368"/>
    </location>
</feature>
<name>A0A1F4NRU6_UNCK3</name>
<evidence type="ECO:0000313" key="14">
    <source>
        <dbReference type="EMBL" id="OGB73612.1"/>
    </source>
</evidence>
<evidence type="ECO:0000256" key="8">
    <source>
        <dbReference type="ARBA" id="ARBA00023125"/>
    </source>
</evidence>
<evidence type="ECO:0000313" key="15">
    <source>
        <dbReference type="Proteomes" id="UP000178085"/>
    </source>
</evidence>
<keyword evidence="11" id="KW-0175">Coiled coil</keyword>
<evidence type="ECO:0000256" key="2">
    <source>
        <dbReference type="ARBA" id="ARBA00012417"/>
    </source>
</evidence>
<dbReference type="InterPro" id="IPR020045">
    <property type="entry name" value="DNA_polI_H3TH"/>
</dbReference>
<dbReference type="SUPFAM" id="SSF56672">
    <property type="entry name" value="DNA/RNA polymerases"/>
    <property type="match status" value="1"/>
</dbReference>
<dbReference type="Gene3D" id="3.40.50.1010">
    <property type="entry name" value="5'-nuclease"/>
    <property type="match status" value="1"/>
</dbReference>
<dbReference type="CDD" id="cd09898">
    <property type="entry name" value="H3TH_53EXO"/>
    <property type="match status" value="1"/>
</dbReference>
<dbReference type="AlphaFoldDB" id="A0A1F4NRU6"/>
<evidence type="ECO:0000256" key="9">
    <source>
        <dbReference type="ARBA" id="ARBA00023204"/>
    </source>
</evidence>
<dbReference type="SMART" id="SM00482">
    <property type="entry name" value="POLAc"/>
    <property type="match status" value="1"/>
</dbReference>
<dbReference type="InterPro" id="IPR002298">
    <property type="entry name" value="DNA_polymerase_A"/>
</dbReference>
<evidence type="ECO:0000256" key="6">
    <source>
        <dbReference type="ARBA" id="ARBA00022763"/>
    </source>
</evidence>
<sequence length="728" mass="81497">MTIRKKLVLIDGNALVHRAFHAFSRANLTSPSGAPTTAIYGFAVMLINIYTRLKPDYIAVAFDTNAPTFRHKEYVEYKATRIKAPQELYDQIPEVQALLESFNVPVFLKDGFEADDIIGTLAKQAPATLDTYIATGDMDALQLVNDHIFVYAPRKGFSDIVIYTPEEVLKTKGIRPDQVIDFKGLRGDPSDNIPGVAGIGEVTALKLLQEFGTIETIYENLEKISPTIADKLKKSKPDAIKSQGLATIHTAIPIKLDLAKAEAIAFDKFRVAEFFRRMGFKTLYEKIPNGTLTTPPAGKQASFFDKARRSKGPQKKTVKDLDQQLDPILRKMERAGILLDIKLLKKLNDQISIRIEKLEKNIHKYADQPFNISSPAQLATFLFKDLGLPTLDIAKTPGRRLTGKTGYSTGVSELEKIYRAHPVIKHILEYRQLTKLKNTYLETLPKLVDKNNRVHTTYAQDTSTGRLSSKDPNLQNIPIRSDLGAEIRKAFIAPKSFRLISADYSQIELRVIASLAHDKRMIRTFNKGEDIHTTVAAEVNGVKIKDVTKDMRRNAKVINFGIIYGVSPYGLAARTNMTIHQATNYIHKYFELHPEIKQYMDDTAAFAKQHGYVETLFGRRRYIPEIKSQVPAVRNASIRAAINMPVQGTAADLLKVAMIELAKALPKASPGSRMLLQVHDELVLEVPTKDIKKVAKLVKDKMENVYQLDVPIHVDAEAGVNWGETKPA</sequence>
<evidence type="ECO:0000256" key="11">
    <source>
        <dbReference type="SAM" id="Coils"/>
    </source>
</evidence>
<evidence type="ECO:0000256" key="3">
    <source>
        <dbReference type="ARBA" id="ARBA00022679"/>
    </source>
</evidence>
<dbReference type="CDD" id="cd08637">
    <property type="entry name" value="DNA_pol_A_pol_I_C"/>
    <property type="match status" value="1"/>
</dbReference>
<gene>
    <name evidence="14" type="ORF">A3K51_02070</name>
</gene>
<dbReference type="GO" id="GO:0003887">
    <property type="term" value="F:DNA-directed DNA polymerase activity"/>
    <property type="evidence" value="ECO:0007669"/>
    <property type="project" value="UniProtKB-KW"/>
</dbReference>
<dbReference type="CDD" id="cd09859">
    <property type="entry name" value="PIN_53EXO"/>
    <property type="match status" value="1"/>
</dbReference>
<proteinExistence type="inferred from homology"/>
<dbReference type="PRINTS" id="PR00868">
    <property type="entry name" value="DNAPOLI"/>
</dbReference>
<keyword evidence="5" id="KW-0235">DNA replication</keyword>
<dbReference type="EMBL" id="METD01000001">
    <property type="protein sequence ID" value="OGB73612.1"/>
    <property type="molecule type" value="Genomic_DNA"/>
</dbReference>
<evidence type="ECO:0000256" key="7">
    <source>
        <dbReference type="ARBA" id="ARBA00022932"/>
    </source>
</evidence>
<evidence type="ECO:0000256" key="1">
    <source>
        <dbReference type="ARBA" id="ARBA00007705"/>
    </source>
</evidence>
<evidence type="ECO:0000259" key="13">
    <source>
        <dbReference type="SMART" id="SM00482"/>
    </source>
</evidence>
<dbReference type="GO" id="GO:0006302">
    <property type="term" value="P:double-strand break repair"/>
    <property type="evidence" value="ECO:0007669"/>
    <property type="project" value="TreeGrafter"/>
</dbReference>
<evidence type="ECO:0000256" key="5">
    <source>
        <dbReference type="ARBA" id="ARBA00022705"/>
    </source>
</evidence>